<dbReference type="PANTHER" id="PTHR35046:SF18">
    <property type="entry name" value="RNA-DIRECTED DNA POLYMERASE"/>
    <property type="match status" value="1"/>
</dbReference>
<dbReference type="Gene3D" id="3.30.420.10">
    <property type="entry name" value="Ribonuclease H-like superfamily/Ribonuclease H"/>
    <property type="match status" value="1"/>
</dbReference>
<reference evidence="3" key="1">
    <citation type="submission" date="2020-06" db="EMBL/GenBank/DDBJ databases">
        <authorList>
            <person name="Li T."/>
            <person name="Hu X."/>
            <person name="Zhang T."/>
            <person name="Song X."/>
            <person name="Zhang H."/>
            <person name="Dai N."/>
            <person name="Sheng W."/>
            <person name="Hou X."/>
            <person name="Wei L."/>
        </authorList>
    </citation>
    <scope>NUCLEOTIDE SEQUENCE</scope>
    <source>
        <strain evidence="3">K16</strain>
        <tissue evidence="3">Leaf</tissue>
    </source>
</reference>
<dbReference type="AlphaFoldDB" id="A0AAE1W3A5"/>
<sequence>MPMDWFSMRAASSGACTSLGGLEHGFITHIPSSNGHTVIWVVIDRLTKYAHFVGLSANVTAPSLAATFAVEIYRLHGMPKSIVSDRDPLFLSRFWSELFRLSGTKLAYNSAYHPQSDGQTEPPLVYRHNTLPSLLWPPTAFNLFLYFWNTSVTALDESLRRRHSILSMARYHLARARLRMKQQAHRHRLAPASFDLFALFAASVPWPTSYLYRQDPRIHPVFHASLLKPFHGDPSIVPIVEPPESTDLVPPLIPSAILGHRTINTTDGTLSQVLVHWANQSEAEASWVSIDDFVASCPNFDLEGKVVVGAPSTDTTQIPNGLHSRAEAQEKKTIEPTQGLITSGLTEEKRSEGPI</sequence>
<gene>
    <name evidence="3" type="ORF">Sango_2720600</name>
</gene>
<proteinExistence type="predicted"/>
<dbReference type="SUPFAM" id="SSF53098">
    <property type="entry name" value="Ribonuclease H-like"/>
    <property type="match status" value="1"/>
</dbReference>
<dbReference type="GO" id="GO:0015074">
    <property type="term" value="P:DNA integration"/>
    <property type="evidence" value="ECO:0007669"/>
    <property type="project" value="InterPro"/>
</dbReference>
<protein>
    <recommendedName>
        <fullName evidence="2">Integrase catalytic domain-containing protein</fullName>
    </recommendedName>
</protein>
<name>A0AAE1W3A5_9LAMI</name>
<evidence type="ECO:0000259" key="2">
    <source>
        <dbReference type="PROSITE" id="PS50994"/>
    </source>
</evidence>
<dbReference type="PROSITE" id="PS50994">
    <property type="entry name" value="INTEGRASE"/>
    <property type="match status" value="1"/>
</dbReference>
<dbReference type="InterPro" id="IPR016197">
    <property type="entry name" value="Chromo-like_dom_sf"/>
</dbReference>
<feature type="domain" description="Integrase catalytic" evidence="2">
    <location>
        <begin position="1"/>
        <end position="121"/>
    </location>
</feature>
<dbReference type="InterPro" id="IPR001584">
    <property type="entry name" value="Integrase_cat-core"/>
</dbReference>
<organism evidence="3 4">
    <name type="scientific">Sesamum angolense</name>
    <dbReference type="NCBI Taxonomy" id="2727404"/>
    <lineage>
        <taxon>Eukaryota</taxon>
        <taxon>Viridiplantae</taxon>
        <taxon>Streptophyta</taxon>
        <taxon>Embryophyta</taxon>
        <taxon>Tracheophyta</taxon>
        <taxon>Spermatophyta</taxon>
        <taxon>Magnoliopsida</taxon>
        <taxon>eudicotyledons</taxon>
        <taxon>Gunneridae</taxon>
        <taxon>Pentapetalae</taxon>
        <taxon>asterids</taxon>
        <taxon>lamiids</taxon>
        <taxon>Lamiales</taxon>
        <taxon>Pedaliaceae</taxon>
        <taxon>Sesamum</taxon>
    </lineage>
</organism>
<evidence type="ECO:0000256" key="1">
    <source>
        <dbReference type="SAM" id="MobiDB-lite"/>
    </source>
</evidence>
<feature type="compositionally biased region" description="Basic and acidic residues" evidence="1">
    <location>
        <begin position="346"/>
        <end position="355"/>
    </location>
</feature>
<dbReference type="PANTHER" id="PTHR35046">
    <property type="entry name" value="ZINC KNUCKLE (CCHC-TYPE) FAMILY PROTEIN"/>
    <property type="match status" value="1"/>
</dbReference>
<dbReference type="SUPFAM" id="SSF54160">
    <property type="entry name" value="Chromo domain-like"/>
    <property type="match status" value="1"/>
</dbReference>
<dbReference type="InterPro" id="IPR012337">
    <property type="entry name" value="RNaseH-like_sf"/>
</dbReference>
<dbReference type="Proteomes" id="UP001289374">
    <property type="component" value="Unassembled WGS sequence"/>
</dbReference>
<dbReference type="InterPro" id="IPR036397">
    <property type="entry name" value="RNaseH_sf"/>
</dbReference>
<evidence type="ECO:0000313" key="4">
    <source>
        <dbReference type="Proteomes" id="UP001289374"/>
    </source>
</evidence>
<evidence type="ECO:0000313" key="3">
    <source>
        <dbReference type="EMBL" id="KAK4385966.1"/>
    </source>
</evidence>
<dbReference type="GO" id="GO:0003676">
    <property type="term" value="F:nucleic acid binding"/>
    <property type="evidence" value="ECO:0007669"/>
    <property type="project" value="InterPro"/>
</dbReference>
<feature type="region of interest" description="Disordered" evidence="1">
    <location>
        <begin position="316"/>
        <end position="355"/>
    </location>
</feature>
<feature type="compositionally biased region" description="Polar residues" evidence="1">
    <location>
        <begin position="335"/>
        <end position="345"/>
    </location>
</feature>
<keyword evidence="4" id="KW-1185">Reference proteome</keyword>
<feature type="compositionally biased region" description="Basic and acidic residues" evidence="1">
    <location>
        <begin position="324"/>
        <end position="334"/>
    </location>
</feature>
<reference evidence="3" key="2">
    <citation type="journal article" date="2024" name="Plant">
        <title>Genomic evolution and insights into agronomic trait innovations of Sesamum species.</title>
        <authorList>
            <person name="Miao H."/>
            <person name="Wang L."/>
            <person name="Qu L."/>
            <person name="Liu H."/>
            <person name="Sun Y."/>
            <person name="Le M."/>
            <person name="Wang Q."/>
            <person name="Wei S."/>
            <person name="Zheng Y."/>
            <person name="Lin W."/>
            <person name="Duan Y."/>
            <person name="Cao H."/>
            <person name="Xiong S."/>
            <person name="Wang X."/>
            <person name="Wei L."/>
            <person name="Li C."/>
            <person name="Ma Q."/>
            <person name="Ju M."/>
            <person name="Zhao R."/>
            <person name="Li G."/>
            <person name="Mu C."/>
            <person name="Tian Q."/>
            <person name="Mei H."/>
            <person name="Zhang T."/>
            <person name="Gao T."/>
            <person name="Zhang H."/>
        </authorList>
    </citation>
    <scope>NUCLEOTIDE SEQUENCE</scope>
    <source>
        <strain evidence="3">K16</strain>
    </source>
</reference>
<dbReference type="EMBL" id="JACGWL010000016">
    <property type="protein sequence ID" value="KAK4385966.1"/>
    <property type="molecule type" value="Genomic_DNA"/>
</dbReference>
<comment type="caution">
    <text evidence="3">The sequence shown here is derived from an EMBL/GenBank/DDBJ whole genome shotgun (WGS) entry which is preliminary data.</text>
</comment>
<accession>A0AAE1W3A5</accession>